<dbReference type="Gene3D" id="3.10.310.30">
    <property type="match status" value="1"/>
</dbReference>
<name>A0A5C6W851_9BACI</name>
<evidence type="ECO:0000313" key="5">
    <source>
        <dbReference type="Proteomes" id="UP000321363"/>
    </source>
</evidence>
<dbReference type="SUPFAM" id="SSF64182">
    <property type="entry name" value="DHH phosphoesterases"/>
    <property type="match status" value="1"/>
</dbReference>
<dbReference type="PANTHER" id="PTHR42146">
    <property type="entry name" value="3',5'-CYCLIC-NUCLEOTIDE PHOSPHODIESTERASE"/>
    <property type="match status" value="1"/>
</dbReference>
<dbReference type="Pfam" id="PF01368">
    <property type="entry name" value="DHH"/>
    <property type="match status" value="1"/>
</dbReference>
<dbReference type="RefSeq" id="WP_146945994.1">
    <property type="nucleotide sequence ID" value="NZ_VOQF01000001.1"/>
</dbReference>
<organism evidence="4 5">
    <name type="scientific">Metabacillus litoralis</name>
    <dbReference type="NCBI Taxonomy" id="152268"/>
    <lineage>
        <taxon>Bacteria</taxon>
        <taxon>Bacillati</taxon>
        <taxon>Bacillota</taxon>
        <taxon>Bacilli</taxon>
        <taxon>Bacillales</taxon>
        <taxon>Bacillaceae</taxon>
        <taxon>Metabacillus</taxon>
    </lineage>
</organism>
<evidence type="ECO:0000313" key="4">
    <source>
        <dbReference type="EMBL" id="TXC93135.1"/>
    </source>
</evidence>
<dbReference type="Pfam" id="PF26386">
    <property type="entry name" value="NrnB_C"/>
    <property type="match status" value="1"/>
</dbReference>
<dbReference type="GO" id="GO:0003676">
    <property type="term" value="F:nucleic acid binding"/>
    <property type="evidence" value="ECO:0007669"/>
    <property type="project" value="InterPro"/>
</dbReference>
<sequence>MQFLIFTHNDLDGVSCGILAKYAFKENAEVRYNSVNSLDYQVEQFLTDHSGSIPEDLQLFITDLSVNKENEIRLNEFANKGGKVQLIDHHKTALHFNEYNWGAVTVEEAKGKLASATSLFYTYLVEKGMIKSNKILEDYVELVRQYDTWEWEKNENIRSKRLNDLLYLQSIEEFDESMLARINNDKEFSFSEFEEKLLDVEEDKTERYIRRKKREIIQARVGKACIGVVYAELYHSELGNALGKEYPYLDCIAILNMGNRKISFRTIHDTFDVSELAAKYGGGGHAKAAGCSLTKDAYKEFVEKPFSLKPIRQDSSYNKMNMKENCSHYENHEKEEFLLFEKDKGNWAVEKNHELLKEGYQSFELAERFIKRSYSASLSKDDQLIGYLMKNYQYKIKK</sequence>
<dbReference type="InterPro" id="IPR058608">
    <property type="entry name" value="NrnB_C"/>
</dbReference>
<comment type="caution">
    <text evidence="4">The sequence shown here is derived from an EMBL/GenBank/DDBJ whole genome shotgun (WGS) entry which is preliminary data.</text>
</comment>
<dbReference type="PANTHER" id="PTHR42146:SF1">
    <property type="entry name" value="OLIGORIBONUCLEASE NRNB"/>
    <property type="match status" value="1"/>
</dbReference>
<dbReference type="Proteomes" id="UP000321363">
    <property type="component" value="Unassembled WGS sequence"/>
</dbReference>
<proteinExistence type="predicted"/>
<evidence type="ECO:0000259" key="2">
    <source>
        <dbReference type="Pfam" id="PF02272"/>
    </source>
</evidence>
<dbReference type="InterPro" id="IPR052968">
    <property type="entry name" value="Nucleotide_metab_enz"/>
</dbReference>
<reference evidence="4 5" key="1">
    <citation type="journal article" date="2005" name="Int. J. Syst. Evol. Microbiol.">
        <title>Bacillus litoralis sp. nov., isolated from a tidal flat of the Yellow Sea in Korea.</title>
        <authorList>
            <person name="Yoon J.H."/>
            <person name="Oh T.K."/>
        </authorList>
    </citation>
    <scope>NUCLEOTIDE SEQUENCE [LARGE SCALE GENOMIC DNA]</scope>
    <source>
        <strain evidence="4 5">SW-211</strain>
    </source>
</reference>
<dbReference type="AlphaFoldDB" id="A0A5C6W851"/>
<keyword evidence="5" id="KW-1185">Reference proteome</keyword>
<evidence type="ECO:0000259" key="1">
    <source>
        <dbReference type="Pfam" id="PF01368"/>
    </source>
</evidence>
<protein>
    <submittedName>
        <fullName evidence="4">Oligoribonuclease</fullName>
    </submittedName>
</protein>
<feature type="domain" description="DDH" evidence="1">
    <location>
        <begin position="3"/>
        <end position="142"/>
    </location>
</feature>
<gene>
    <name evidence="4" type="ORF">FS935_02780</name>
</gene>
<evidence type="ECO:0000259" key="3">
    <source>
        <dbReference type="Pfam" id="PF26386"/>
    </source>
</evidence>
<dbReference type="InterPro" id="IPR003156">
    <property type="entry name" value="DHHA1_dom"/>
</dbReference>
<dbReference type="InterPro" id="IPR001667">
    <property type="entry name" value="DDH_dom"/>
</dbReference>
<accession>A0A5C6W851</accession>
<feature type="domain" description="DHHA1" evidence="2">
    <location>
        <begin position="259"/>
        <end position="303"/>
    </location>
</feature>
<dbReference type="InterPro" id="IPR038763">
    <property type="entry name" value="DHH_sf"/>
</dbReference>
<dbReference type="Pfam" id="PF02272">
    <property type="entry name" value="DHHA1"/>
    <property type="match status" value="1"/>
</dbReference>
<dbReference type="OrthoDB" id="2035301at2"/>
<feature type="domain" description="Oligoribonuclease NrnB C-terminal" evidence="3">
    <location>
        <begin position="326"/>
        <end position="395"/>
    </location>
</feature>
<dbReference type="EMBL" id="VOQF01000001">
    <property type="protein sequence ID" value="TXC93135.1"/>
    <property type="molecule type" value="Genomic_DNA"/>
</dbReference>